<reference evidence="25 26" key="1">
    <citation type="submission" date="2020-06" db="EMBL/GenBank/DDBJ databases">
        <title>Transcriptomic and genomic resources for Thalictrum thalictroides and T. hernandezii: Facilitating candidate gene discovery in an emerging model plant lineage.</title>
        <authorList>
            <person name="Arias T."/>
            <person name="Riano-Pachon D.M."/>
            <person name="Di Stilio V.S."/>
        </authorList>
    </citation>
    <scope>NUCLEOTIDE SEQUENCE [LARGE SCALE GENOMIC DNA]</scope>
    <source>
        <strain evidence="26">cv. WT478/WT964</strain>
        <tissue evidence="25">Leaves</tissue>
    </source>
</reference>
<evidence type="ECO:0000256" key="4">
    <source>
        <dbReference type="ARBA" id="ARBA00010217"/>
    </source>
</evidence>
<feature type="binding site" evidence="21">
    <location>
        <position position="382"/>
    </location>
    <ligand>
        <name>ATP</name>
        <dbReference type="ChEBI" id="CHEBI:30616"/>
    </ligand>
</feature>
<name>A0A7J6WR24_THATH</name>
<evidence type="ECO:0000256" key="18">
    <source>
        <dbReference type="ARBA" id="ARBA00023180"/>
    </source>
</evidence>
<keyword evidence="12 21" id="KW-0547">Nucleotide-binding</keyword>
<evidence type="ECO:0000256" key="16">
    <source>
        <dbReference type="ARBA" id="ARBA00023136"/>
    </source>
</evidence>
<keyword evidence="10" id="KW-0732">Signal</keyword>
<evidence type="ECO:0000256" key="15">
    <source>
        <dbReference type="ARBA" id="ARBA00022989"/>
    </source>
</evidence>
<dbReference type="CDD" id="cd06899">
    <property type="entry name" value="lectin_legume_LecRK_Arcelin_ConA"/>
    <property type="match status" value="1"/>
</dbReference>
<evidence type="ECO:0000256" key="9">
    <source>
        <dbReference type="ARBA" id="ARBA00022692"/>
    </source>
</evidence>
<keyword evidence="11 25" id="KW-0430">Lectin</keyword>
<dbReference type="PROSITE" id="PS50011">
    <property type="entry name" value="PROTEIN_KINASE_DOM"/>
    <property type="match status" value="1"/>
</dbReference>
<keyword evidence="14 21" id="KW-0067">ATP-binding</keyword>
<evidence type="ECO:0000256" key="13">
    <source>
        <dbReference type="ARBA" id="ARBA00022777"/>
    </source>
</evidence>
<comment type="caution">
    <text evidence="25">The sequence shown here is derived from an EMBL/GenBank/DDBJ whole genome shotgun (WGS) entry which is preliminary data.</text>
</comment>
<dbReference type="InterPro" id="IPR050528">
    <property type="entry name" value="L-type_Lectin-RKs"/>
</dbReference>
<evidence type="ECO:0000256" key="22">
    <source>
        <dbReference type="SAM" id="MobiDB-lite"/>
    </source>
</evidence>
<dbReference type="FunFam" id="2.60.120.200:FF:000086">
    <property type="entry name" value="L-type lectin-domain containing receptor kinase S.4"/>
    <property type="match status" value="1"/>
</dbReference>
<keyword evidence="9 23" id="KW-0812">Transmembrane</keyword>
<dbReference type="InterPro" id="IPR017441">
    <property type="entry name" value="Protein_kinase_ATP_BS"/>
</dbReference>
<keyword evidence="18" id="KW-0325">Glycoprotein</keyword>
<comment type="subcellular location">
    <subcellularLocation>
        <location evidence="1">Cell membrane</location>
    </subcellularLocation>
    <subcellularLocation>
        <location evidence="2">Membrane</location>
        <topology evidence="2">Single-pass type I membrane protein</topology>
    </subcellularLocation>
</comment>
<dbReference type="GO" id="GO:0005886">
    <property type="term" value="C:plasma membrane"/>
    <property type="evidence" value="ECO:0007669"/>
    <property type="project" value="UniProtKB-SubCell"/>
</dbReference>
<dbReference type="Gene3D" id="2.60.120.200">
    <property type="match status" value="1"/>
</dbReference>
<keyword evidence="13 25" id="KW-0418">Kinase</keyword>
<dbReference type="SUPFAM" id="SSF56112">
    <property type="entry name" value="Protein kinase-like (PK-like)"/>
    <property type="match status" value="1"/>
</dbReference>
<keyword evidence="8" id="KW-0808">Transferase</keyword>
<dbReference type="EMBL" id="JABWDY010011403">
    <property type="protein sequence ID" value="KAF5199824.1"/>
    <property type="molecule type" value="Genomic_DNA"/>
</dbReference>
<dbReference type="InterPro" id="IPR001220">
    <property type="entry name" value="Legume_lectin_dom"/>
</dbReference>
<dbReference type="PANTHER" id="PTHR27007">
    <property type="match status" value="1"/>
</dbReference>
<dbReference type="Gene3D" id="1.10.510.10">
    <property type="entry name" value="Transferase(Phosphotransferase) domain 1"/>
    <property type="match status" value="1"/>
</dbReference>
<keyword evidence="7" id="KW-0723">Serine/threonine-protein kinase</keyword>
<evidence type="ECO:0000256" key="8">
    <source>
        <dbReference type="ARBA" id="ARBA00022679"/>
    </source>
</evidence>
<evidence type="ECO:0000256" key="3">
    <source>
        <dbReference type="ARBA" id="ARBA00008536"/>
    </source>
</evidence>
<dbReference type="FunFam" id="3.30.200.20:FF:000039">
    <property type="entry name" value="receptor-like protein kinase FERONIA"/>
    <property type="match status" value="1"/>
</dbReference>
<dbReference type="GO" id="GO:0030246">
    <property type="term" value="F:carbohydrate binding"/>
    <property type="evidence" value="ECO:0007669"/>
    <property type="project" value="UniProtKB-KW"/>
</dbReference>
<keyword evidence="17 25" id="KW-0675">Receptor</keyword>
<dbReference type="Proteomes" id="UP000554482">
    <property type="component" value="Unassembled WGS sequence"/>
</dbReference>
<keyword evidence="15 23" id="KW-1133">Transmembrane helix</keyword>
<keyword evidence="16 23" id="KW-0472">Membrane</keyword>
<organism evidence="25 26">
    <name type="scientific">Thalictrum thalictroides</name>
    <name type="common">Rue-anemone</name>
    <name type="synonym">Anemone thalictroides</name>
    <dbReference type="NCBI Taxonomy" id="46969"/>
    <lineage>
        <taxon>Eukaryota</taxon>
        <taxon>Viridiplantae</taxon>
        <taxon>Streptophyta</taxon>
        <taxon>Embryophyta</taxon>
        <taxon>Tracheophyta</taxon>
        <taxon>Spermatophyta</taxon>
        <taxon>Magnoliopsida</taxon>
        <taxon>Ranunculales</taxon>
        <taxon>Ranunculaceae</taxon>
        <taxon>Thalictroideae</taxon>
        <taxon>Thalictrum</taxon>
    </lineage>
</organism>
<evidence type="ECO:0000256" key="12">
    <source>
        <dbReference type="ARBA" id="ARBA00022741"/>
    </source>
</evidence>
<protein>
    <recommendedName>
        <fullName evidence="5">non-specific serine/threonine protein kinase</fullName>
        <ecNumber evidence="5">2.7.11.1</ecNumber>
    </recommendedName>
</protein>
<evidence type="ECO:0000256" key="14">
    <source>
        <dbReference type="ARBA" id="ARBA00022840"/>
    </source>
</evidence>
<comment type="similarity">
    <text evidence="3">In the N-terminal section; belongs to the leguminous lectin family.</text>
</comment>
<sequence length="685" mass="76580">MYHSFKILATGVLRFFLLQLLSFRFVTSDVSFIYHGFSDANLTLYGASHVTRRGILEVTNDANKVMGHSFYPSLLHFKQNGTEGPVTSFSTTFVFSITPKYPDLGGHGLAFVLISTKEPRDCLGNQYLGLPNITSNTEFSTRVLAVEFDVVQNLEVQDINDNHVGIDINTLNSNRSEPAAYYTSRNQQDNVSIDLKSGVLVHAWVDYIGKDKLMTVTICPYGMPRPIQPLITFSVDLSLVIEEYMYVGFSASTGLLAAAHNVLGWSFRIGGKAQDLDPSLLPTFIQRQNVVHKTSFAVGIALACATLVLLVIYAAHQVARRRKHGDEALEDWEVEYGARRFEYSELSEATRGFGEENLIGSGGFGSVYKGFVASTGLDMAIKRVAHNSRQGMREFVAEIMSMGRLRHRNLVQLHGWCKRQDELLLLYDYVPNGSLDKLLLSTHKKFLNWEQRYKILIGVAQALLYLHEECEQRVVHRDVKPSNVLIDADLTAKLGDFGLARIYDHDINPHTTNIVGTLGYLAPELTKTGKATTSTDVFSYGTLLLEVATGRRPIEPQRNCQELVLLDWVRELHSRGETMNAIDTALESYDKDEAELVLKLGLICSHPLPGYRPKMRRVVQFLLRDATLPELPPDVHLDVHLDVHGPITDSSDVYFDDSNPSSGPMTSTKSTTSFKSFEQKFAGQT</sequence>
<dbReference type="InterPro" id="IPR000719">
    <property type="entry name" value="Prot_kinase_dom"/>
</dbReference>
<evidence type="ECO:0000313" key="25">
    <source>
        <dbReference type="EMBL" id="KAF5199824.1"/>
    </source>
</evidence>
<evidence type="ECO:0000256" key="6">
    <source>
        <dbReference type="ARBA" id="ARBA00022475"/>
    </source>
</evidence>
<comment type="catalytic activity">
    <reaction evidence="20">
        <text>L-seryl-[protein] + ATP = O-phospho-L-seryl-[protein] + ADP + H(+)</text>
        <dbReference type="Rhea" id="RHEA:17989"/>
        <dbReference type="Rhea" id="RHEA-COMP:9863"/>
        <dbReference type="Rhea" id="RHEA-COMP:11604"/>
        <dbReference type="ChEBI" id="CHEBI:15378"/>
        <dbReference type="ChEBI" id="CHEBI:29999"/>
        <dbReference type="ChEBI" id="CHEBI:30616"/>
        <dbReference type="ChEBI" id="CHEBI:83421"/>
        <dbReference type="ChEBI" id="CHEBI:456216"/>
        <dbReference type="EC" id="2.7.11.1"/>
    </reaction>
</comment>
<dbReference type="AlphaFoldDB" id="A0A7J6WR24"/>
<gene>
    <name evidence="25" type="ORF">FRX31_010591</name>
</gene>
<dbReference type="InterPro" id="IPR013320">
    <property type="entry name" value="ConA-like_dom_sf"/>
</dbReference>
<dbReference type="InterPro" id="IPR008271">
    <property type="entry name" value="Ser/Thr_kinase_AS"/>
</dbReference>
<dbReference type="PROSITE" id="PS00108">
    <property type="entry name" value="PROTEIN_KINASE_ST"/>
    <property type="match status" value="1"/>
</dbReference>
<evidence type="ECO:0000256" key="17">
    <source>
        <dbReference type="ARBA" id="ARBA00023170"/>
    </source>
</evidence>
<dbReference type="GO" id="GO:0005524">
    <property type="term" value="F:ATP binding"/>
    <property type="evidence" value="ECO:0007669"/>
    <property type="project" value="UniProtKB-UniRule"/>
</dbReference>
<evidence type="ECO:0000256" key="2">
    <source>
        <dbReference type="ARBA" id="ARBA00004479"/>
    </source>
</evidence>
<dbReference type="SUPFAM" id="SSF49899">
    <property type="entry name" value="Concanavalin A-like lectins/glucanases"/>
    <property type="match status" value="1"/>
</dbReference>
<evidence type="ECO:0000256" key="20">
    <source>
        <dbReference type="ARBA" id="ARBA00048679"/>
    </source>
</evidence>
<evidence type="ECO:0000256" key="10">
    <source>
        <dbReference type="ARBA" id="ARBA00022729"/>
    </source>
</evidence>
<dbReference type="CDD" id="cd14066">
    <property type="entry name" value="STKc_IRAK"/>
    <property type="match status" value="1"/>
</dbReference>
<dbReference type="SMART" id="SM00220">
    <property type="entry name" value="S_TKc"/>
    <property type="match status" value="1"/>
</dbReference>
<comment type="catalytic activity">
    <reaction evidence="19">
        <text>L-threonyl-[protein] + ATP = O-phospho-L-threonyl-[protein] + ADP + H(+)</text>
        <dbReference type="Rhea" id="RHEA:46608"/>
        <dbReference type="Rhea" id="RHEA-COMP:11060"/>
        <dbReference type="Rhea" id="RHEA-COMP:11605"/>
        <dbReference type="ChEBI" id="CHEBI:15378"/>
        <dbReference type="ChEBI" id="CHEBI:30013"/>
        <dbReference type="ChEBI" id="CHEBI:30616"/>
        <dbReference type="ChEBI" id="CHEBI:61977"/>
        <dbReference type="ChEBI" id="CHEBI:456216"/>
        <dbReference type="EC" id="2.7.11.1"/>
    </reaction>
</comment>
<evidence type="ECO:0000256" key="21">
    <source>
        <dbReference type="PROSITE-ProRule" id="PRU10141"/>
    </source>
</evidence>
<evidence type="ECO:0000256" key="19">
    <source>
        <dbReference type="ARBA" id="ARBA00047899"/>
    </source>
</evidence>
<dbReference type="InterPro" id="IPR011009">
    <property type="entry name" value="Kinase-like_dom_sf"/>
</dbReference>
<dbReference type="GO" id="GO:0002229">
    <property type="term" value="P:defense response to oomycetes"/>
    <property type="evidence" value="ECO:0007669"/>
    <property type="project" value="UniProtKB-ARBA"/>
</dbReference>
<dbReference type="EC" id="2.7.11.1" evidence="5"/>
<dbReference type="PROSITE" id="PS00107">
    <property type="entry name" value="PROTEIN_KINASE_ATP"/>
    <property type="match status" value="1"/>
</dbReference>
<dbReference type="GO" id="GO:0004674">
    <property type="term" value="F:protein serine/threonine kinase activity"/>
    <property type="evidence" value="ECO:0007669"/>
    <property type="project" value="UniProtKB-KW"/>
</dbReference>
<comment type="similarity">
    <text evidence="4">In the C-terminal section; belongs to the protein kinase superfamily. Ser/Thr protein kinase family.</text>
</comment>
<proteinExistence type="inferred from homology"/>
<dbReference type="FunFam" id="1.10.510.10:FF:000108">
    <property type="entry name" value="L-type lectin-domain containing receptor kinase S.4"/>
    <property type="match status" value="1"/>
</dbReference>
<dbReference type="GO" id="GO:0042742">
    <property type="term" value="P:defense response to bacterium"/>
    <property type="evidence" value="ECO:0007669"/>
    <property type="project" value="UniProtKB-ARBA"/>
</dbReference>
<evidence type="ECO:0000256" key="23">
    <source>
        <dbReference type="SAM" id="Phobius"/>
    </source>
</evidence>
<evidence type="ECO:0000313" key="26">
    <source>
        <dbReference type="Proteomes" id="UP000554482"/>
    </source>
</evidence>
<evidence type="ECO:0000259" key="24">
    <source>
        <dbReference type="PROSITE" id="PS50011"/>
    </source>
</evidence>
<dbReference type="Pfam" id="PF00069">
    <property type="entry name" value="Pkinase"/>
    <property type="match status" value="1"/>
</dbReference>
<evidence type="ECO:0000256" key="11">
    <source>
        <dbReference type="ARBA" id="ARBA00022734"/>
    </source>
</evidence>
<keyword evidence="26" id="KW-1185">Reference proteome</keyword>
<feature type="transmembrane region" description="Helical" evidence="23">
    <location>
        <begin position="296"/>
        <end position="315"/>
    </location>
</feature>
<evidence type="ECO:0000256" key="7">
    <source>
        <dbReference type="ARBA" id="ARBA00022527"/>
    </source>
</evidence>
<dbReference type="Gene3D" id="3.30.200.20">
    <property type="entry name" value="Phosphorylase Kinase, domain 1"/>
    <property type="match status" value="1"/>
</dbReference>
<dbReference type="OrthoDB" id="543442at2759"/>
<feature type="region of interest" description="Disordered" evidence="22">
    <location>
        <begin position="652"/>
        <end position="674"/>
    </location>
</feature>
<feature type="domain" description="Protein kinase" evidence="24">
    <location>
        <begin position="353"/>
        <end position="628"/>
    </location>
</feature>
<dbReference type="Pfam" id="PF00139">
    <property type="entry name" value="Lectin_legB"/>
    <property type="match status" value="1"/>
</dbReference>
<accession>A0A7J6WR24</accession>
<evidence type="ECO:0000256" key="5">
    <source>
        <dbReference type="ARBA" id="ARBA00012513"/>
    </source>
</evidence>
<evidence type="ECO:0000256" key="1">
    <source>
        <dbReference type="ARBA" id="ARBA00004236"/>
    </source>
</evidence>
<keyword evidence="6" id="KW-1003">Cell membrane</keyword>